<evidence type="ECO:0000259" key="5">
    <source>
        <dbReference type="PROSITE" id="PS50102"/>
    </source>
</evidence>
<dbReference type="AlphaFoldDB" id="A0A7E6EWN9"/>
<evidence type="ECO:0000313" key="7">
    <source>
        <dbReference type="RefSeq" id="XP_036359753.1"/>
    </source>
</evidence>
<evidence type="ECO:0000256" key="4">
    <source>
        <dbReference type="SAM" id="Phobius"/>
    </source>
</evidence>
<feature type="domain" description="RRM" evidence="5">
    <location>
        <begin position="62"/>
        <end position="133"/>
    </location>
</feature>
<feature type="region of interest" description="Disordered" evidence="3">
    <location>
        <begin position="221"/>
        <end position="244"/>
    </location>
</feature>
<dbReference type="GO" id="GO:0005634">
    <property type="term" value="C:nucleus"/>
    <property type="evidence" value="ECO:0007669"/>
    <property type="project" value="TreeGrafter"/>
</dbReference>
<sequence>MLLFEERLIKKVLKNYLFFFLRYCLSIYLFIVTGQFFKSLIKHSNMSGKIGSNTNDPLTANSRLFVGNLNTFALSQKDIEQIFRRYGFVIGISIHKGFAFIQYSTEQEARSALNSENTKTYANQQLDINLCSESKPKRTGHTPTAPPSPHGHGTTNAYMKPPPMHMNRISRDISKSPQAPQPQRLGGPPPKKLCQDFQDYPAPATSGIRRTLVTLSDNSAINSSAAQQPRRAPPSATASTTAATTKPILPSLRAAIRSSTGSPLSNQDILICGVCKLEFTNLHTLAQHKKLPCKLRFSCQCQKTPQPEQEQEALILNCATCEMTFFSAWSLVQHCQTEHSLALFKDGRQILDDSNGTSVKIELSSNDTTQNSTAVEVKQEPKDQ</sequence>
<reference evidence="7" key="1">
    <citation type="submission" date="2025-08" db="UniProtKB">
        <authorList>
            <consortium name="RefSeq"/>
        </authorList>
    </citation>
    <scope>IDENTIFICATION</scope>
</reference>
<dbReference type="InterPro" id="IPR000504">
    <property type="entry name" value="RRM_dom"/>
</dbReference>
<keyword evidence="4" id="KW-1133">Transmembrane helix</keyword>
<dbReference type="InterPro" id="IPR051186">
    <property type="entry name" value="RRM_HNRPC/RALY_subfam"/>
</dbReference>
<evidence type="ECO:0000256" key="3">
    <source>
        <dbReference type="SAM" id="MobiDB-lite"/>
    </source>
</evidence>
<dbReference type="SUPFAM" id="SSF54928">
    <property type="entry name" value="RNA-binding domain, RBD"/>
    <property type="match status" value="1"/>
</dbReference>
<dbReference type="PANTHER" id="PTHR13968:SF26">
    <property type="entry name" value="RRM DOMAIN-CONTAINING PROTEIN"/>
    <property type="match status" value="1"/>
</dbReference>
<dbReference type="PROSITE" id="PS50102">
    <property type="entry name" value="RRM"/>
    <property type="match status" value="1"/>
</dbReference>
<dbReference type="Proteomes" id="UP000515154">
    <property type="component" value="Linkage group LG6"/>
</dbReference>
<gene>
    <name evidence="7" type="primary">LOC115212971</name>
</gene>
<keyword evidence="1 2" id="KW-0694">RNA-binding</keyword>
<dbReference type="RefSeq" id="XP_036359753.1">
    <property type="nucleotide sequence ID" value="XM_036503860.1"/>
</dbReference>
<feature type="compositionally biased region" description="Polar residues" evidence="3">
    <location>
        <begin position="361"/>
        <end position="374"/>
    </location>
</feature>
<proteinExistence type="predicted"/>
<protein>
    <submittedName>
        <fullName evidence="7">Uncharacterized protein LOC115212971 isoform X1</fullName>
    </submittedName>
</protein>
<feature type="region of interest" description="Disordered" evidence="3">
    <location>
        <begin position="361"/>
        <end position="384"/>
    </location>
</feature>
<dbReference type="InterPro" id="IPR012677">
    <property type="entry name" value="Nucleotide-bd_a/b_plait_sf"/>
</dbReference>
<dbReference type="GO" id="GO:0003723">
    <property type="term" value="F:RNA binding"/>
    <property type="evidence" value="ECO:0007669"/>
    <property type="project" value="UniProtKB-UniRule"/>
</dbReference>
<dbReference type="Gene3D" id="3.30.70.330">
    <property type="match status" value="1"/>
</dbReference>
<keyword evidence="4" id="KW-0472">Membrane</keyword>
<evidence type="ECO:0000313" key="6">
    <source>
        <dbReference type="Proteomes" id="UP000515154"/>
    </source>
</evidence>
<dbReference type="PANTHER" id="PTHR13968">
    <property type="entry name" value="HETEROGENEOUS NUCLEAR RIBONUCLEOPROTEIN"/>
    <property type="match status" value="1"/>
</dbReference>
<evidence type="ECO:0000256" key="2">
    <source>
        <dbReference type="PROSITE-ProRule" id="PRU00176"/>
    </source>
</evidence>
<feature type="compositionally biased region" description="Low complexity" evidence="3">
    <location>
        <begin position="223"/>
        <end position="244"/>
    </location>
</feature>
<name>A0A7E6EWN9_9MOLL</name>
<feature type="region of interest" description="Disordered" evidence="3">
    <location>
        <begin position="133"/>
        <end position="200"/>
    </location>
</feature>
<evidence type="ECO:0000256" key="1">
    <source>
        <dbReference type="ARBA" id="ARBA00022884"/>
    </source>
</evidence>
<keyword evidence="6" id="KW-1185">Reference proteome</keyword>
<dbReference type="SMART" id="SM00360">
    <property type="entry name" value="RRM"/>
    <property type="match status" value="1"/>
</dbReference>
<dbReference type="PROSITE" id="PS00028">
    <property type="entry name" value="ZINC_FINGER_C2H2_1"/>
    <property type="match status" value="1"/>
</dbReference>
<accession>A0A7E6EWN9</accession>
<dbReference type="Pfam" id="PF00076">
    <property type="entry name" value="RRM_1"/>
    <property type="match status" value="1"/>
</dbReference>
<keyword evidence="4" id="KW-0812">Transmembrane</keyword>
<organism evidence="6 7">
    <name type="scientific">Octopus sinensis</name>
    <name type="common">East Asian common octopus</name>
    <dbReference type="NCBI Taxonomy" id="2607531"/>
    <lineage>
        <taxon>Eukaryota</taxon>
        <taxon>Metazoa</taxon>
        <taxon>Spiralia</taxon>
        <taxon>Lophotrochozoa</taxon>
        <taxon>Mollusca</taxon>
        <taxon>Cephalopoda</taxon>
        <taxon>Coleoidea</taxon>
        <taxon>Octopodiformes</taxon>
        <taxon>Octopoda</taxon>
        <taxon>Incirrata</taxon>
        <taxon>Octopodidae</taxon>
        <taxon>Octopus</taxon>
    </lineage>
</organism>
<feature type="transmembrane region" description="Helical" evidence="4">
    <location>
        <begin position="16"/>
        <end position="37"/>
    </location>
</feature>
<dbReference type="InterPro" id="IPR035979">
    <property type="entry name" value="RBD_domain_sf"/>
</dbReference>
<dbReference type="InterPro" id="IPR013087">
    <property type="entry name" value="Znf_C2H2_type"/>
</dbReference>